<keyword evidence="2" id="KW-1185">Reference proteome</keyword>
<proteinExistence type="predicted"/>
<accession>A0A8E2JSH0</accession>
<sequence length="65" mass="7563">MSLLEMKEAVRRQAGDMKVAVAFDYMKFRIGDIAVLEKFNPALSRLFESSAKEDEEKKKKPRRNN</sequence>
<gene>
    <name evidence="1" type="ORF">AOQ84DRAFT_49951</name>
</gene>
<dbReference type="Proteomes" id="UP000250140">
    <property type="component" value="Unassembled WGS sequence"/>
</dbReference>
<dbReference type="AlphaFoldDB" id="A0A8E2JSH0"/>
<protein>
    <submittedName>
        <fullName evidence="1">Uncharacterized protein</fullName>
    </submittedName>
</protein>
<dbReference type="OrthoDB" id="527344at2759"/>
<organism evidence="1 2">
    <name type="scientific">Glonium stellatum</name>
    <dbReference type="NCBI Taxonomy" id="574774"/>
    <lineage>
        <taxon>Eukaryota</taxon>
        <taxon>Fungi</taxon>
        <taxon>Dikarya</taxon>
        <taxon>Ascomycota</taxon>
        <taxon>Pezizomycotina</taxon>
        <taxon>Dothideomycetes</taxon>
        <taxon>Pleosporomycetidae</taxon>
        <taxon>Gloniales</taxon>
        <taxon>Gloniaceae</taxon>
        <taxon>Glonium</taxon>
    </lineage>
</organism>
<evidence type="ECO:0000313" key="1">
    <source>
        <dbReference type="EMBL" id="OCL07985.1"/>
    </source>
</evidence>
<dbReference type="EMBL" id="KV749742">
    <property type="protein sequence ID" value="OCL07985.1"/>
    <property type="molecule type" value="Genomic_DNA"/>
</dbReference>
<evidence type="ECO:0000313" key="2">
    <source>
        <dbReference type="Proteomes" id="UP000250140"/>
    </source>
</evidence>
<name>A0A8E2JSH0_9PEZI</name>
<reference evidence="1 2" key="1">
    <citation type="journal article" date="2016" name="Nat. Commun.">
        <title>Ectomycorrhizal ecology is imprinted in the genome of the dominant symbiotic fungus Cenococcum geophilum.</title>
        <authorList>
            <consortium name="DOE Joint Genome Institute"/>
            <person name="Peter M."/>
            <person name="Kohler A."/>
            <person name="Ohm R.A."/>
            <person name="Kuo A."/>
            <person name="Krutzmann J."/>
            <person name="Morin E."/>
            <person name="Arend M."/>
            <person name="Barry K.W."/>
            <person name="Binder M."/>
            <person name="Choi C."/>
            <person name="Clum A."/>
            <person name="Copeland A."/>
            <person name="Grisel N."/>
            <person name="Haridas S."/>
            <person name="Kipfer T."/>
            <person name="LaButti K."/>
            <person name="Lindquist E."/>
            <person name="Lipzen A."/>
            <person name="Maire R."/>
            <person name="Meier B."/>
            <person name="Mihaltcheva S."/>
            <person name="Molinier V."/>
            <person name="Murat C."/>
            <person name="Poggeler S."/>
            <person name="Quandt C.A."/>
            <person name="Sperisen C."/>
            <person name="Tritt A."/>
            <person name="Tisserant E."/>
            <person name="Crous P.W."/>
            <person name="Henrissat B."/>
            <person name="Nehls U."/>
            <person name="Egli S."/>
            <person name="Spatafora J.W."/>
            <person name="Grigoriev I.V."/>
            <person name="Martin F.M."/>
        </authorList>
    </citation>
    <scope>NUCLEOTIDE SEQUENCE [LARGE SCALE GENOMIC DNA]</scope>
    <source>
        <strain evidence="1 2">CBS 207.34</strain>
    </source>
</reference>